<name>A0ABM8EH20_9BACT</name>
<keyword evidence="2" id="KW-1185">Reference proteome</keyword>
<dbReference type="Proteomes" id="UP001317705">
    <property type="component" value="Chromosome"/>
</dbReference>
<evidence type="ECO:0000313" key="1">
    <source>
        <dbReference type="EMBL" id="BDV41731.1"/>
    </source>
</evidence>
<protein>
    <submittedName>
        <fullName evidence="1">Uncharacterized protein</fullName>
    </submittedName>
</protein>
<dbReference type="EMBL" id="AP027151">
    <property type="protein sequence ID" value="BDV41731.1"/>
    <property type="molecule type" value="Genomic_DNA"/>
</dbReference>
<gene>
    <name evidence="1" type="ORF">GURASL_06540</name>
</gene>
<sequence length="307" mass="33697">MLSRLLVGNAVRIAILIVGSLTVFPVAAFCQDKQPATGKDYLVVEASEAPQDERELVDSFAPSFASQEIKLSPGPAGRKMLTITADRNFTGRMVRKYNETLLSRGINIFGAAYFGDFSWDRPAFDASITVTRKYAAEPDTIEISEGIAQTAHGDRPLMPMTITADRLSIPLRGDFGKTWKKLRLIPATEPMAPEPKTGRYPGSRVYLVRQDDGLAKTVCYAVKGKLADVENFFEGKLKEVHKTVIVTGEPTSPPAPVELFGIRTSARIIVVAGYTYAQKKLHYTEVTLKQAGDPNLAPYVEIEVAEN</sequence>
<evidence type="ECO:0000313" key="2">
    <source>
        <dbReference type="Proteomes" id="UP001317705"/>
    </source>
</evidence>
<reference evidence="1 2" key="1">
    <citation type="submission" date="2022-12" db="EMBL/GenBank/DDBJ databases">
        <title>Polyphasic characterization of Geotalea uranireducens NIT-SL11 newly isolated from a complex of sewage sludge and microbially reduced graphene oxide.</title>
        <authorList>
            <person name="Xie L."/>
            <person name="Yoshida N."/>
            <person name="Meng L."/>
        </authorList>
    </citation>
    <scope>NUCLEOTIDE SEQUENCE [LARGE SCALE GENOMIC DNA]</scope>
    <source>
        <strain evidence="1 2">NIT-SL11</strain>
    </source>
</reference>
<accession>A0ABM8EH20</accession>
<proteinExistence type="predicted"/>
<dbReference type="RefSeq" id="WP_282001755.1">
    <property type="nucleotide sequence ID" value="NZ_AP027151.1"/>
</dbReference>
<organism evidence="1 2">
    <name type="scientific">Geotalea uraniireducens</name>
    <dbReference type="NCBI Taxonomy" id="351604"/>
    <lineage>
        <taxon>Bacteria</taxon>
        <taxon>Pseudomonadati</taxon>
        <taxon>Thermodesulfobacteriota</taxon>
        <taxon>Desulfuromonadia</taxon>
        <taxon>Geobacterales</taxon>
        <taxon>Geobacteraceae</taxon>
        <taxon>Geotalea</taxon>
    </lineage>
</organism>